<name>A0A1G9K520_9SPHI</name>
<evidence type="ECO:0000256" key="2">
    <source>
        <dbReference type="ARBA" id="ARBA00006275"/>
    </source>
</evidence>
<comment type="subcellular location">
    <subcellularLocation>
        <location evidence="1">Cell outer membrane</location>
    </subcellularLocation>
</comment>
<dbReference type="Gene3D" id="1.25.40.390">
    <property type="match status" value="1"/>
</dbReference>
<proteinExistence type="inferred from homology"/>
<dbReference type="Proteomes" id="UP000183200">
    <property type="component" value="Unassembled WGS sequence"/>
</dbReference>
<feature type="domain" description="RagB/SusD" evidence="6">
    <location>
        <begin position="328"/>
        <end position="474"/>
    </location>
</feature>
<dbReference type="SUPFAM" id="SSF48452">
    <property type="entry name" value="TPR-like"/>
    <property type="match status" value="1"/>
</dbReference>
<dbReference type="Pfam" id="PF14322">
    <property type="entry name" value="SusD-like_3"/>
    <property type="match status" value="1"/>
</dbReference>
<dbReference type="InterPro" id="IPR033985">
    <property type="entry name" value="SusD-like_N"/>
</dbReference>
<evidence type="ECO:0000313" key="8">
    <source>
        <dbReference type="EMBL" id="SDL44465.1"/>
    </source>
</evidence>
<gene>
    <name evidence="8" type="ORF">SAMN05421820_101461</name>
</gene>
<sequence>MKPTRFTILLILSVTLNLGCREFLKIDPPTNQVDTEKVYANEETAIAAIRGIYAQMMSGMGFASGWSFSVTVLAGRSSDEFINFNSDSERIQFSTNNISPANSALRTYLWQEPYQMIYAANSVLENLERSGNLSVQLKKQLEGEAKFIRAICHFYLTNLFGEIPYVLSTNYRVNAAMSANTSVQIYTLLIRDLTDAATLLKDDYISGERIRANKWAAIALLSRVYLYNDQWAEAEIEASKIIKEKGLYNLVDDLNGVFLKNSKETILQFVVPVSFGYNTKEGLTFILSAAPTNTDDVSLSPNLLSSFQPGDERLKKWVGVFENPGGSWYYPNKYKVKIGANPVTEYSMVLRLAEQYLIRAEARIMQSKIALGIEDLNSIRERARAIPTQDISDPLPPLSLELNKQDAITAVETERRIELFSEWGHRWLDLKRTDRVDAVLSTLKSPNWERTDALYPIPITELLNASKLKQNPGYQ</sequence>
<dbReference type="AlphaFoldDB" id="A0A1G9K520"/>
<evidence type="ECO:0000256" key="1">
    <source>
        <dbReference type="ARBA" id="ARBA00004442"/>
    </source>
</evidence>
<keyword evidence="3" id="KW-0732">Signal</keyword>
<keyword evidence="9" id="KW-1185">Reference proteome</keyword>
<evidence type="ECO:0000256" key="5">
    <source>
        <dbReference type="ARBA" id="ARBA00023237"/>
    </source>
</evidence>
<dbReference type="RefSeq" id="WP_074604495.1">
    <property type="nucleotide sequence ID" value="NZ_FNGY01000001.1"/>
</dbReference>
<evidence type="ECO:0000259" key="6">
    <source>
        <dbReference type="Pfam" id="PF07980"/>
    </source>
</evidence>
<dbReference type="InterPro" id="IPR012944">
    <property type="entry name" value="SusD_RagB_dom"/>
</dbReference>
<comment type="similarity">
    <text evidence="2">Belongs to the SusD family.</text>
</comment>
<evidence type="ECO:0000313" key="9">
    <source>
        <dbReference type="Proteomes" id="UP000183200"/>
    </source>
</evidence>
<dbReference type="EMBL" id="FNGY01000001">
    <property type="protein sequence ID" value="SDL44465.1"/>
    <property type="molecule type" value="Genomic_DNA"/>
</dbReference>
<reference evidence="9" key="1">
    <citation type="submission" date="2016-10" db="EMBL/GenBank/DDBJ databases">
        <authorList>
            <person name="Varghese N."/>
            <person name="Submissions S."/>
        </authorList>
    </citation>
    <scope>NUCLEOTIDE SEQUENCE [LARGE SCALE GENOMIC DNA]</scope>
    <source>
        <strain evidence="9">DSM 19110</strain>
    </source>
</reference>
<evidence type="ECO:0000259" key="7">
    <source>
        <dbReference type="Pfam" id="PF14322"/>
    </source>
</evidence>
<evidence type="ECO:0000256" key="4">
    <source>
        <dbReference type="ARBA" id="ARBA00023136"/>
    </source>
</evidence>
<dbReference type="CDD" id="cd08977">
    <property type="entry name" value="SusD"/>
    <property type="match status" value="1"/>
</dbReference>
<evidence type="ECO:0000256" key="3">
    <source>
        <dbReference type="ARBA" id="ARBA00022729"/>
    </source>
</evidence>
<dbReference type="OrthoDB" id="621570at2"/>
<dbReference type="Pfam" id="PF07980">
    <property type="entry name" value="SusD_RagB"/>
    <property type="match status" value="1"/>
</dbReference>
<dbReference type="GO" id="GO:0009279">
    <property type="term" value="C:cell outer membrane"/>
    <property type="evidence" value="ECO:0007669"/>
    <property type="project" value="UniProtKB-SubCell"/>
</dbReference>
<keyword evidence="5" id="KW-0998">Cell outer membrane</keyword>
<accession>A0A1G9K520</accession>
<dbReference type="InterPro" id="IPR011990">
    <property type="entry name" value="TPR-like_helical_dom_sf"/>
</dbReference>
<keyword evidence="4" id="KW-0472">Membrane</keyword>
<protein>
    <submittedName>
        <fullName evidence="8">SusD family protein</fullName>
    </submittedName>
</protein>
<organism evidence="8 9">
    <name type="scientific">Pedobacter steynii</name>
    <dbReference type="NCBI Taxonomy" id="430522"/>
    <lineage>
        <taxon>Bacteria</taxon>
        <taxon>Pseudomonadati</taxon>
        <taxon>Bacteroidota</taxon>
        <taxon>Sphingobacteriia</taxon>
        <taxon>Sphingobacteriales</taxon>
        <taxon>Sphingobacteriaceae</taxon>
        <taxon>Pedobacter</taxon>
    </lineage>
</organism>
<feature type="domain" description="SusD-like N-terminal" evidence="7">
    <location>
        <begin position="40"/>
        <end position="226"/>
    </location>
</feature>